<evidence type="ECO:0000256" key="4">
    <source>
        <dbReference type="ARBA" id="ARBA00022989"/>
    </source>
</evidence>
<evidence type="ECO:0000256" key="1">
    <source>
        <dbReference type="ARBA" id="ARBA00004141"/>
    </source>
</evidence>
<comment type="catalytic activity">
    <reaction evidence="7">
        <text>L-cysteinyl-[protein] + hexadecanoyl-CoA = S-hexadecanoyl-L-cysteinyl-[protein] + CoA</text>
        <dbReference type="Rhea" id="RHEA:36683"/>
        <dbReference type="Rhea" id="RHEA-COMP:10131"/>
        <dbReference type="Rhea" id="RHEA-COMP:11032"/>
        <dbReference type="ChEBI" id="CHEBI:29950"/>
        <dbReference type="ChEBI" id="CHEBI:57287"/>
        <dbReference type="ChEBI" id="CHEBI:57379"/>
        <dbReference type="ChEBI" id="CHEBI:74151"/>
        <dbReference type="EC" id="2.3.1.225"/>
    </reaction>
</comment>
<dbReference type="GO" id="GO:0019706">
    <property type="term" value="F:protein-cysteine S-palmitoyltransferase activity"/>
    <property type="evidence" value="ECO:0007669"/>
    <property type="project" value="UniProtKB-EC"/>
</dbReference>
<dbReference type="Proteomes" id="UP000221165">
    <property type="component" value="Unassembled WGS sequence"/>
</dbReference>
<name>A0A2C6L019_9APIC</name>
<dbReference type="GO" id="GO:0006612">
    <property type="term" value="P:protein targeting to membrane"/>
    <property type="evidence" value="ECO:0007669"/>
    <property type="project" value="TreeGrafter"/>
</dbReference>
<dbReference type="GO" id="GO:0016020">
    <property type="term" value="C:membrane"/>
    <property type="evidence" value="ECO:0007669"/>
    <property type="project" value="UniProtKB-SubCell"/>
</dbReference>
<evidence type="ECO:0000313" key="10">
    <source>
        <dbReference type="Proteomes" id="UP000221165"/>
    </source>
</evidence>
<reference evidence="9 10" key="1">
    <citation type="journal article" date="2017" name="Int. J. Parasitol.">
        <title>The genome of the protozoan parasite Cystoisospora suis and a reverse vaccinology approach to identify vaccine candidates.</title>
        <authorList>
            <person name="Palmieri N."/>
            <person name="Shrestha A."/>
            <person name="Ruttkowski B."/>
            <person name="Beck T."/>
            <person name="Vogl C."/>
            <person name="Tomley F."/>
            <person name="Blake D.P."/>
            <person name="Joachim A."/>
        </authorList>
    </citation>
    <scope>NUCLEOTIDE SEQUENCE [LARGE SCALE GENOMIC DNA]</scope>
    <source>
        <strain evidence="9 10">Wien I</strain>
    </source>
</reference>
<dbReference type="PANTHER" id="PTHR22883">
    <property type="entry name" value="ZINC FINGER DHHC DOMAIN CONTAINING PROTEIN"/>
    <property type="match status" value="1"/>
</dbReference>
<dbReference type="GO" id="GO:0005783">
    <property type="term" value="C:endoplasmic reticulum"/>
    <property type="evidence" value="ECO:0007669"/>
    <property type="project" value="TreeGrafter"/>
</dbReference>
<evidence type="ECO:0000313" key="9">
    <source>
        <dbReference type="EMBL" id="PHJ21442.1"/>
    </source>
</evidence>
<proteinExistence type="inferred from homology"/>
<dbReference type="AlphaFoldDB" id="A0A2C6L019"/>
<evidence type="ECO:0000256" key="6">
    <source>
        <dbReference type="ARBA" id="ARBA00023315"/>
    </source>
</evidence>
<protein>
    <recommendedName>
        <fullName evidence="7">Palmitoyltransferase</fullName>
        <ecNumber evidence="7">2.3.1.225</ecNumber>
    </recommendedName>
</protein>
<dbReference type="EMBL" id="MIGC01002243">
    <property type="protein sequence ID" value="PHJ21442.1"/>
    <property type="molecule type" value="Genomic_DNA"/>
</dbReference>
<feature type="transmembrane region" description="Helical" evidence="7">
    <location>
        <begin position="12"/>
        <end position="36"/>
    </location>
</feature>
<dbReference type="RefSeq" id="XP_067923124.1">
    <property type="nucleotide sequence ID" value="XM_068064900.1"/>
</dbReference>
<evidence type="ECO:0000259" key="8">
    <source>
        <dbReference type="Pfam" id="PF01529"/>
    </source>
</evidence>
<keyword evidence="6 7" id="KW-0012">Acyltransferase</keyword>
<comment type="subcellular location">
    <subcellularLocation>
        <location evidence="1">Membrane</location>
        <topology evidence="1">Multi-pass membrane protein</topology>
    </subcellularLocation>
</comment>
<dbReference type="InterPro" id="IPR039859">
    <property type="entry name" value="PFA4/ZDH16/20/ERF2-like"/>
</dbReference>
<dbReference type="EC" id="2.3.1.225" evidence="7"/>
<dbReference type="GO" id="GO:0005794">
    <property type="term" value="C:Golgi apparatus"/>
    <property type="evidence" value="ECO:0007669"/>
    <property type="project" value="TreeGrafter"/>
</dbReference>
<evidence type="ECO:0000256" key="7">
    <source>
        <dbReference type="RuleBase" id="RU079119"/>
    </source>
</evidence>
<keyword evidence="3 7" id="KW-0812">Transmembrane</keyword>
<comment type="caution">
    <text evidence="9">The sequence shown here is derived from an EMBL/GenBank/DDBJ whole genome shotgun (WGS) entry which is preliminary data.</text>
</comment>
<comment type="similarity">
    <text evidence="7">Belongs to the DHHC palmitoyltransferase family.</text>
</comment>
<keyword evidence="4 7" id="KW-1133">Transmembrane helix</keyword>
<dbReference type="OrthoDB" id="330614at2759"/>
<organism evidence="9 10">
    <name type="scientific">Cystoisospora suis</name>
    <dbReference type="NCBI Taxonomy" id="483139"/>
    <lineage>
        <taxon>Eukaryota</taxon>
        <taxon>Sar</taxon>
        <taxon>Alveolata</taxon>
        <taxon>Apicomplexa</taxon>
        <taxon>Conoidasida</taxon>
        <taxon>Coccidia</taxon>
        <taxon>Eucoccidiorida</taxon>
        <taxon>Eimeriorina</taxon>
        <taxon>Sarcocystidae</taxon>
        <taxon>Cystoisospora</taxon>
    </lineage>
</organism>
<dbReference type="InterPro" id="IPR001594">
    <property type="entry name" value="Palmitoyltrfase_DHHC"/>
</dbReference>
<comment type="domain">
    <text evidence="7">The DHHC domain is required for palmitoyltransferase activity.</text>
</comment>
<sequence length="125" mass="14266">ISNCVGARNYRVFVIFVFCCAVYSLTIVTSATSALLRDIRDGGESVSFSSFWAATRRSPQLAGLFLYSLCCCVPMINLFLFNIYLILNNITTNEEVLQLFPDRNPYSAGWRENLRMFLFQPVEPR</sequence>
<feature type="non-terminal residue" evidence="9">
    <location>
        <position position="1"/>
    </location>
</feature>
<keyword evidence="5 7" id="KW-0472">Membrane</keyword>
<evidence type="ECO:0000256" key="2">
    <source>
        <dbReference type="ARBA" id="ARBA00022679"/>
    </source>
</evidence>
<dbReference type="GeneID" id="94428111"/>
<dbReference type="VEuPathDB" id="ToxoDB:CSUI_004715"/>
<feature type="domain" description="Palmitoyltransferase DHHC" evidence="8">
    <location>
        <begin position="1"/>
        <end position="96"/>
    </location>
</feature>
<accession>A0A2C6L019</accession>
<keyword evidence="2 7" id="KW-0808">Transferase</keyword>
<dbReference type="Pfam" id="PF01529">
    <property type="entry name" value="DHHC"/>
    <property type="match status" value="1"/>
</dbReference>
<keyword evidence="10" id="KW-1185">Reference proteome</keyword>
<gene>
    <name evidence="9" type="ORF">CSUI_004715</name>
</gene>
<evidence type="ECO:0000256" key="3">
    <source>
        <dbReference type="ARBA" id="ARBA00022692"/>
    </source>
</evidence>
<feature type="transmembrane region" description="Helical" evidence="7">
    <location>
        <begin position="64"/>
        <end position="87"/>
    </location>
</feature>
<evidence type="ECO:0000256" key="5">
    <source>
        <dbReference type="ARBA" id="ARBA00023136"/>
    </source>
</evidence>